<comment type="caution">
    <text evidence="4">The sequence shown here is derived from an EMBL/GenBank/DDBJ whole genome shotgun (WGS) entry which is preliminary data.</text>
</comment>
<dbReference type="Proteomes" id="UP000639775">
    <property type="component" value="Unassembled WGS sequence"/>
</dbReference>
<evidence type="ECO:0000313" key="4">
    <source>
        <dbReference type="EMBL" id="NHQ74444.1"/>
    </source>
</evidence>
<feature type="compositionally biased region" description="Polar residues" evidence="1">
    <location>
        <begin position="101"/>
        <end position="112"/>
    </location>
</feature>
<keyword evidence="5" id="KW-1185">Reference proteome</keyword>
<dbReference type="PROSITE" id="PS51781">
    <property type="entry name" value="SH3B"/>
    <property type="match status" value="1"/>
</dbReference>
<dbReference type="AlphaFoldDB" id="A0A967BDV6"/>
<reference evidence="4" key="1">
    <citation type="submission" date="2020-03" db="EMBL/GenBank/DDBJ databases">
        <title>Roseovarius gahaiensis sp. nov., isolated from Gahai Saline Lake, China.</title>
        <authorList>
            <person name="Sun X."/>
        </authorList>
    </citation>
    <scope>NUCLEOTIDE SEQUENCE</scope>
    <source>
        <strain evidence="4">GH877</strain>
    </source>
</reference>
<accession>A0A967BDV6</accession>
<feature type="signal peptide" evidence="2">
    <location>
        <begin position="1"/>
        <end position="25"/>
    </location>
</feature>
<name>A0A967BDV6_9RHOB</name>
<evidence type="ECO:0000256" key="2">
    <source>
        <dbReference type="SAM" id="SignalP"/>
    </source>
</evidence>
<dbReference type="Pfam" id="PF08239">
    <property type="entry name" value="SH3_3"/>
    <property type="match status" value="1"/>
</dbReference>
<evidence type="ECO:0000313" key="5">
    <source>
        <dbReference type="Proteomes" id="UP000639775"/>
    </source>
</evidence>
<organism evidence="4 5">
    <name type="scientific">Roseovarius gahaiensis</name>
    <dbReference type="NCBI Taxonomy" id="2716691"/>
    <lineage>
        <taxon>Bacteria</taxon>
        <taxon>Pseudomonadati</taxon>
        <taxon>Pseudomonadota</taxon>
        <taxon>Alphaproteobacteria</taxon>
        <taxon>Rhodobacterales</taxon>
        <taxon>Roseobacteraceae</taxon>
        <taxon>Roseovarius</taxon>
    </lineage>
</organism>
<evidence type="ECO:0000256" key="1">
    <source>
        <dbReference type="SAM" id="MobiDB-lite"/>
    </source>
</evidence>
<dbReference type="EMBL" id="JAAORB010000011">
    <property type="protein sequence ID" value="NHQ74444.1"/>
    <property type="molecule type" value="Genomic_DNA"/>
</dbReference>
<feature type="domain" description="SH3b" evidence="3">
    <location>
        <begin position="142"/>
        <end position="206"/>
    </location>
</feature>
<feature type="region of interest" description="Disordered" evidence="1">
    <location>
        <begin position="101"/>
        <end position="122"/>
    </location>
</feature>
<keyword evidence="2" id="KW-0732">Signal</keyword>
<dbReference type="SMART" id="SM00287">
    <property type="entry name" value="SH3b"/>
    <property type="match status" value="1"/>
</dbReference>
<feature type="chain" id="PRO_5037192516" evidence="2">
    <location>
        <begin position="26"/>
        <end position="208"/>
    </location>
</feature>
<dbReference type="Gene3D" id="2.30.30.40">
    <property type="entry name" value="SH3 Domains"/>
    <property type="match status" value="1"/>
</dbReference>
<dbReference type="RefSeq" id="WP_167195643.1">
    <property type="nucleotide sequence ID" value="NZ_JAAORB010000011.1"/>
</dbReference>
<evidence type="ECO:0000259" key="3">
    <source>
        <dbReference type="PROSITE" id="PS51781"/>
    </source>
</evidence>
<proteinExistence type="predicted"/>
<dbReference type="InterPro" id="IPR003646">
    <property type="entry name" value="SH3-like_bac-type"/>
</dbReference>
<gene>
    <name evidence="4" type="ORF">HAT86_08180</name>
</gene>
<protein>
    <submittedName>
        <fullName evidence="4">SH3 domain-containing protein</fullName>
    </submittedName>
</protein>
<sequence>MWRFIFVTFAFLGSAFYFLSGGADYAPAPNSIQARAQTDGSTLFAWPDPAPKVAQAQFAEASPDTADATGNSTVSRAVASLNDLSLAAKAQPGAVRLQLASGDSRQFSTPQPTKAAAEAGTDTSDDIASAIAREVVVASPIADVRKVTGASVNMRSGPGTKFGRLARLKGGTRVAVLRDPGDGWLKIRVVETGRVGWMADWLVTASAN</sequence>